<dbReference type="SMART" id="SM00491">
    <property type="entry name" value="HELICc2"/>
    <property type="match status" value="1"/>
</dbReference>
<keyword evidence="4" id="KW-0227">DNA damage</keyword>
<comment type="similarity">
    <text evidence="13">Belongs to the helicase family. DinG subfamily.</text>
</comment>
<dbReference type="GO" id="GO:0005524">
    <property type="term" value="F:ATP binding"/>
    <property type="evidence" value="ECO:0007669"/>
    <property type="project" value="UniProtKB-KW"/>
</dbReference>
<dbReference type="OrthoDB" id="9765586at2"/>
<evidence type="ECO:0000256" key="3">
    <source>
        <dbReference type="ARBA" id="ARBA00022741"/>
    </source>
</evidence>
<evidence type="ECO:0000256" key="1">
    <source>
        <dbReference type="ARBA" id="ARBA00022485"/>
    </source>
</evidence>
<organism evidence="15 16">
    <name type="scientific">Pradoshia eiseniae</name>
    <dbReference type="NCBI Taxonomy" id="2064768"/>
    <lineage>
        <taxon>Bacteria</taxon>
        <taxon>Bacillati</taxon>
        <taxon>Bacillota</taxon>
        <taxon>Bacilli</taxon>
        <taxon>Bacillales</taxon>
        <taxon>Bacillaceae</taxon>
        <taxon>Pradoshia</taxon>
    </lineage>
</organism>
<keyword evidence="3" id="KW-0547">Nucleotide-binding</keyword>
<dbReference type="GO" id="GO:0006281">
    <property type="term" value="P:DNA repair"/>
    <property type="evidence" value="ECO:0007669"/>
    <property type="project" value="UniProtKB-KW"/>
</dbReference>
<evidence type="ECO:0000256" key="9">
    <source>
        <dbReference type="ARBA" id="ARBA00023014"/>
    </source>
</evidence>
<dbReference type="RefSeq" id="WP_104848167.1">
    <property type="nucleotide sequence ID" value="NZ_PKOZ01000001.1"/>
</dbReference>
<keyword evidence="2" id="KW-0479">Metal-binding</keyword>
<dbReference type="InterPro" id="IPR006554">
    <property type="entry name" value="Helicase-like_DEXD_c2"/>
</dbReference>
<dbReference type="Gene3D" id="1.10.30.20">
    <property type="entry name" value="Bacterial XPD DNA helicase, FeS cluster domain"/>
    <property type="match status" value="1"/>
</dbReference>
<evidence type="ECO:0000256" key="6">
    <source>
        <dbReference type="ARBA" id="ARBA00022806"/>
    </source>
</evidence>
<dbReference type="Gene3D" id="3.40.50.300">
    <property type="entry name" value="P-loop containing nucleotide triphosphate hydrolases"/>
    <property type="match status" value="2"/>
</dbReference>
<evidence type="ECO:0000256" key="13">
    <source>
        <dbReference type="ARBA" id="ARBA00038058"/>
    </source>
</evidence>
<dbReference type="AlphaFoldDB" id="A0A2S7N509"/>
<keyword evidence="6 15" id="KW-0347">Helicase</keyword>
<evidence type="ECO:0000256" key="7">
    <source>
        <dbReference type="ARBA" id="ARBA00022840"/>
    </source>
</evidence>
<dbReference type="SMART" id="SM00488">
    <property type="entry name" value="DEXDc2"/>
    <property type="match status" value="1"/>
</dbReference>
<reference evidence="15 16" key="1">
    <citation type="submission" date="2017-12" db="EMBL/GenBank/DDBJ databases">
        <title>Taxonomic description and draft genome of Pradoshia cofamensis Gen. nov., sp. nov., a thermotolerant bacillale isolated from anterior gut of earthworm Eisenia fetida.</title>
        <authorList>
            <person name="Saha T."/>
            <person name="Chakraborty R."/>
        </authorList>
    </citation>
    <scope>NUCLEOTIDE SEQUENCE [LARGE SCALE GENOMIC DNA]</scope>
    <source>
        <strain evidence="15 16">EAG3</strain>
    </source>
</reference>
<dbReference type="Pfam" id="PF13307">
    <property type="entry name" value="Helicase_C_2"/>
    <property type="match status" value="1"/>
</dbReference>
<comment type="caution">
    <text evidence="15">The sequence shown here is derived from an EMBL/GenBank/DDBJ whole genome shotgun (WGS) entry which is preliminary data.</text>
</comment>
<evidence type="ECO:0000256" key="10">
    <source>
        <dbReference type="ARBA" id="ARBA00023125"/>
    </source>
</evidence>
<keyword evidence="10" id="KW-0238">DNA-binding</keyword>
<keyword evidence="12" id="KW-0413">Isomerase</keyword>
<dbReference type="InterPro" id="IPR006555">
    <property type="entry name" value="ATP-dep_Helicase_C"/>
</dbReference>
<dbReference type="Gene3D" id="3.90.320.10">
    <property type="match status" value="1"/>
</dbReference>
<dbReference type="GO" id="GO:0016818">
    <property type="term" value="F:hydrolase activity, acting on acid anhydrides, in phosphorus-containing anhydrides"/>
    <property type="evidence" value="ECO:0007669"/>
    <property type="project" value="InterPro"/>
</dbReference>
<evidence type="ECO:0000256" key="5">
    <source>
        <dbReference type="ARBA" id="ARBA00022801"/>
    </source>
</evidence>
<dbReference type="PANTHER" id="PTHR11472:SF34">
    <property type="entry name" value="REGULATOR OF TELOMERE ELONGATION HELICASE 1"/>
    <property type="match status" value="1"/>
</dbReference>
<evidence type="ECO:0000256" key="2">
    <source>
        <dbReference type="ARBA" id="ARBA00022723"/>
    </source>
</evidence>
<dbReference type="GO" id="GO:0051539">
    <property type="term" value="F:4 iron, 4 sulfur cluster binding"/>
    <property type="evidence" value="ECO:0007669"/>
    <property type="project" value="UniProtKB-KW"/>
</dbReference>
<evidence type="ECO:0000259" key="14">
    <source>
        <dbReference type="PROSITE" id="PS51193"/>
    </source>
</evidence>
<dbReference type="PROSITE" id="PS51193">
    <property type="entry name" value="HELICASE_ATP_BIND_2"/>
    <property type="match status" value="1"/>
</dbReference>
<dbReference type="Proteomes" id="UP000239663">
    <property type="component" value="Unassembled WGS sequence"/>
</dbReference>
<dbReference type="InterPro" id="IPR011545">
    <property type="entry name" value="DEAD/DEAH_box_helicase_dom"/>
</dbReference>
<dbReference type="EMBL" id="PKOZ01000001">
    <property type="protein sequence ID" value="PQD97073.1"/>
    <property type="molecule type" value="Genomic_DNA"/>
</dbReference>
<evidence type="ECO:0000256" key="11">
    <source>
        <dbReference type="ARBA" id="ARBA00023204"/>
    </source>
</evidence>
<dbReference type="Pfam" id="PF06733">
    <property type="entry name" value="DEAD_2"/>
    <property type="match status" value="1"/>
</dbReference>
<protein>
    <submittedName>
        <fullName evidence="15">ATP-dependent helicase</fullName>
    </submittedName>
</protein>
<dbReference type="InterPro" id="IPR027417">
    <property type="entry name" value="P-loop_NTPase"/>
</dbReference>
<keyword evidence="8" id="KW-0408">Iron</keyword>
<dbReference type="InterPro" id="IPR045028">
    <property type="entry name" value="DinG/Rad3-like"/>
</dbReference>
<dbReference type="InterPro" id="IPR042493">
    <property type="entry name" value="XPD_DNA_FeS"/>
</dbReference>
<evidence type="ECO:0000313" key="15">
    <source>
        <dbReference type="EMBL" id="PQD97073.1"/>
    </source>
</evidence>
<accession>A0A2S7N509</accession>
<keyword evidence="16" id="KW-1185">Reference proteome</keyword>
<dbReference type="InterPro" id="IPR010614">
    <property type="entry name" value="RAD3-like_helicase_DEAD"/>
</dbReference>
<name>A0A2S7N509_9BACI</name>
<dbReference type="Gene3D" id="1.10.275.40">
    <property type="match status" value="1"/>
</dbReference>
<dbReference type="GO" id="GO:0046872">
    <property type="term" value="F:metal ion binding"/>
    <property type="evidence" value="ECO:0007669"/>
    <property type="project" value="UniProtKB-KW"/>
</dbReference>
<evidence type="ECO:0000256" key="4">
    <source>
        <dbReference type="ARBA" id="ARBA00022763"/>
    </source>
</evidence>
<keyword evidence="5" id="KW-0378">Hydrolase</keyword>
<feature type="domain" description="Helicase ATP-binding" evidence="14">
    <location>
        <begin position="190"/>
        <end position="451"/>
    </location>
</feature>
<dbReference type="GO" id="GO:0003677">
    <property type="term" value="F:DNA binding"/>
    <property type="evidence" value="ECO:0007669"/>
    <property type="project" value="UniProtKB-KW"/>
</dbReference>
<dbReference type="PANTHER" id="PTHR11472">
    <property type="entry name" value="DNA REPAIR DEAD HELICASE RAD3/XP-D SUBFAMILY MEMBER"/>
    <property type="match status" value="1"/>
</dbReference>
<dbReference type="GO" id="GO:0003678">
    <property type="term" value="F:DNA helicase activity"/>
    <property type="evidence" value="ECO:0007669"/>
    <property type="project" value="InterPro"/>
</dbReference>
<dbReference type="SUPFAM" id="SSF52540">
    <property type="entry name" value="P-loop containing nucleoside triphosphate hydrolases"/>
    <property type="match status" value="1"/>
</dbReference>
<dbReference type="InterPro" id="IPR011604">
    <property type="entry name" value="PDDEXK-like_dom_sf"/>
</dbReference>
<sequence length="772" mass="88169">MNGQGGDGDMQKEYRISIRHLVEYVYRGGDLDNRFRVATSMSEGTRIHQEIQSAYEPEDEKEVFLRHQIEKEGILFTLEGRCDGILHRGEEVIIQEIKSTSQDIKELEEQGYPVHWAQAKCYAYIYSVQHHLKAINLELLYVEKQTKKTVTHRERWTVDELEGCVQDILHAYLPFARLQLKRIEEKRVTADSAPFPFSDYRAGQRKLMGAAWKAISERKNLFALAPTGTGKTISFLFPSIKQMGADAGEQVKKIIYLTGKTTTKKVAENTMRMLVDRGLKAKVVSLTAKDKMCEGPVDDYGRVQCLYEEGHFDRINEAILDILSQEDIMDKETIQAYSRKHQVCPFEYSIELAYLSDVLICDYNYLFDPGVSLKRLFEEERKGTVLLIDEAHNLVERGREMFSKTLWKKDFLQIQREFKHTNPALSESAKVVNRYFIDAKKGMGQQRIQVDKEKPEAFIQLIEQFVIVLEGELARGGENAAALLDVYFSAQAFLRISKYYSEAYVTKLFFEQQNMGLKIYCLDPSANLASMCKGFAAKIFFSATLTPAKYYMDALGGDSEDYALSVPSPFSDEQLDVQIFGLSTRYKDRERTAQAIAEVIRIHTSDNDNCLVFFPSYQYMMLVTGLLNDLEETHEVLIQSQGMNEDERDAFLLAFEKKGKKAVIGFAVMGGVFSEGIDLIGEALSGVIIIGAGMPQVNEDRNLIKDYYQSIGVNGFDYAYVYPGMNKVMQAGGRLIRSEQDRGKLILIDDRFLTKKYQALFPELWMSCLKRN</sequence>
<evidence type="ECO:0000256" key="8">
    <source>
        <dbReference type="ARBA" id="ARBA00023004"/>
    </source>
</evidence>
<keyword evidence="7" id="KW-0067">ATP-binding</keyword>
<keyword evidence="9" id="KW-0411">Iron-sulfur</keyword>
<dbReference type="InterPro" id="IPR014013">
    <property type="entry name" value="Helic_SF1/SF2_ATP-bd_DinG/Rad3"/>
</dbReference>
<dbReference type="Pfam" id="PF00270">
    <property type="entry name" value="DEAD"/>
    <property type="match status" value="1"/>
</dbReference>
<evidence type="ECO:0000313" key="16">
    <source>
        <dbReference type="Proteomes" id="UP000239663"/>
    </source>
</evidence>
<gene>
    <name evidence="15" type="ORF">CYL18_04145</name>
</gene>
<evidence type="ECO:0000256" key="12">
    <source>
        <dbReference type="ARBA" id="ARBA00023235"/>
    </source>
</evidence>
<proteinExistence type="inferred from homology"/>
<keyword evidence="11" id="KW-0234">DNA repair</keyword>
<keyword evidence="1" id="KW-0004">4Fe-4S</keyword>